<feature type="region of interest" description="Disordered" evidence="1">
    <location>
        <begin position="48"/>
        <end position="82"/>
    </location>
</feature>
<keyword evidence="4" id="KW-1185">Reference proteome</keyword>
<feature type="transmembrane region" description="Helical" evidence="2">
    <location>
        <begin position="20"/>
        <end position="38"/>
    </location>
</feature>
<feature type="compositionally biased region" description="Acidic residues" evidence="1">
    <location>
        <begin position="61"/>
        <end position="82"/>
    </location>
</feature>
<dbReference type="AlphaFoldDB" id="A0A1L7X811"/>
<protein>
    <submittedName>
        <fullName evidence="3">Uncharacterized protein</fullName>
    </submittedName>
</protein>
<name>A0A1L7X811_9HELO</name>
<accession>A0A1L7X811</accession>
<evidence type="ECO:0000256" key="2">
    <source>
        <dbReference type="SAM" id="Phobius"/>
    </source>
</evidence>
<keyword evidence="2" id="KW-0812">Transmembrane</keyword>
<keyword evidence="2" id="KW-1133">Transmembrane helix</keyword>
<dbReference type="Proteomes" id="UP000184330">
    <property type="component" value="Unassembled WGS sequence"/>
</dbReference>
<organism evidence="3 4">
    <name type="scientific">Phialocephala subalpina</name>
    <dbReference type="NCBI Taxonomy" id="576137"/>
    <lineage>
        <taxon>Eukaryota</taxon>
        <taxon>Fungi</taxon>
        <taxon>Dikarya</taxon>
        <taxon>Ascomycota</taxon>
        <taxon>Pezizomycotina</taxon>
        <taxon>Leotiomycetes</taxon>
        <taxon>Helotiales</taxon>
        <taxon>Mollisiaceae</taxon>
        <taxon>Phialocephala</taxon>
        <taxon>Phialocephala fortinii species complex</taxon>
    </lineage>
</organism>
<keyword evidence="2" id="KW-0472">Membrane</keyword>
<evidence type="ECO:0000313" key="3">
    <source>
        <dbReference type="EMBL" id="CZR61152.1"/>
    </source>
</evidence>
<sequence length="154" mass="17558">MDWAMDREDAQLKANQHRRLRMLLLSSACSGLLLFMYVETLLDEDTSSNASEESVRLGKDDDVDMEETEEHPDTTMEGDVEVDGDTDDYCTSSTENFCKLFSDDSHNRHSWGLILYPTKNRGRYYCVGIFTSRAMEAGGTDLFRNVKYGTIDII</sequence>
<gene>
    <name evidence="3" type="ORF">PAC_11048</name>
</gene>
<proteinExistence type="predicted"/>
<reference evidence="3 4" key="1">
    <citation type="submission" date="2016-03" db="EMBL/GenBank/DDBJ databases">
        <authorList>
            <person name="Ploux O."/>
        </authorList>
    </citation>
    <scope>NUCLEOTIDE SEQUENCE [LARGE SCALE GENOMIC DNA]</scope>
    <source>
        <strain evidence="3 4">UAMH 11012</strain>
    </source>
</reference>
<evidence type="ECO:0000256" key="1">
    <source>
        <dbReference type="SAM" id="MobiDB-lite"/>
    </source>
</evidence>
<evidence type="ECO:0000313" key="4">
    <source>
        <dbReference type="Proteomes" id="UP000184330"/>
    </source>
</evidence>
<dbReference type="EMBL" id="FJOG01000017">
    <property type="protein sequence ID" value="CZR61152.1"/>
    <property type="molecule type" value="Genomic_DNA"/>
</dbReference>